<dbReference type="Proteomes" id="UP000581206">
    <property type="component" value="Unassembled WGS sequence"/>
</dbReference>
<keyword evidence="2" id="KW-1133">Transmembrane helix</keyword>
<sequence>MSGLAVAHGALLQVWAEVSPSPSPSVTEIPPEDQTSPGLLGFLVTFAAALAVMGLAYSMVRKMRKVERRGRQLEEEEAAAAAAEQAGTTAPTAPDTTPESEGR</sequence>
<evidence type="ECO:0000256" key="2">
    <source>
        <dbReference type="SAM" id="Phobius"/>
    </source>
</evidence>
<protein>
    <submittedName>
        <fullName evidence="3">Uncharacterized protein</fullName>
    </submittedName>
</protein>
<feature type="transmembrane region" description="Helical" evidence="2">
    <location>
        <begin position="40"/>
        <end position="60"/>
    </location>
</feature>
<accession>A0A7X6QXK5</accession>
<feature type="compositionally biased region" description="Low complexity" evidence="1">
    <location>
        <begin position="79"/>
        <end position="97"/>
    </location>
</feature>
<keyword evidence="2" id="KW-0812">Transmembrane</keyword>
<keyword evidence="2" id="KW-0472">Membrane</keyword>
<evidence type="ECO:0000313" key="3">
    <source>
        <dbReference type="EMBL" id="NKY21173.1"/>
    </source>
</evidence>
<gene>
    <name evidence="3" type="ORF">HGA03_00655</name>
</gene>
<dbReference type="AlphaFoldDB" id="A0A7X6QXK5"/>
<evidence type="ECO:0000256" key="1">
    <source>
        <dbReference type="SAM" id="MobiDB-lite"/>
    </source>
</evidence>
<evidence type="ECO:0000313" key="4">
    <source>
        <dbReference type="Proteomes" id="UP000581206"/>
    </source>
</evidence>
<keyword evidence="4" id="KW-1185">Reference proteome</keyword>
<feature type="region of interest" description="Disordered" evidence="1">
    <location>
        <begin position="67"/>
        <end position="103"/>
    </location>
</feature>
<reference evidence="3 4" key="1">
    <citation type="submission" date="2020-04" db="EMBL/GenBank/DDBJ databases">
        <title>MicrobeNet Type strains.</title>
        <authorList>
            <person name="Nicholson A.C."/>
        </authorList>
    </citation>
    <scope>NUCLEOTIDE SEQUENCE [LARGE SCALE GENOMIC DNA]</scope>
    <source>
        <strain evidence="3 4">ATCC BAA-788</strain>
    </source>
</reference>
<dbReference type="RefSeq" id="WP_168628296.1">
    <property type="nucleotide sequence ID" value="NZ_BONL01000003.1"/>
</dbReference>
<dbReference type="EMBL" id="JAAXOX010000001">
    <property type="protein sequence ID" value="NKY21173.1"/>
    <property type="molecule type" value="Genomic_DNA"/>
</dbReference>
<comment type="caution">
    <text evidence="3">The sequence shown here is derived from an EMBL/GenBank/DDBJ whole genome shotgun (WGS) entry which is preliminary data.</text>
</comment>
<proteinExistence type="predicted"/>
<organism evidence="3 4">
    <name type="scientific">Cellulomonas denverensis</name>
    <dbReference type="NCBI Taxonomy" id="264297"/>
    <lineage>
        <taxon>Bacteria</taxon>
        <taxon>Bacillati</taxon>
        <taxon>Actinomycetota</taxon>
        <taxon>Actinomycetes</taxon>
        <taxon>Micrococcales</taxon>
        <taxon>Cellulomonadaceae</taxon>
        <taxon>Cellulomonas</taxon>
    </lineage>
</organism>
<name>A0A7X6QXK5_9CELL</name>